<keyword evidence="2" id="KW-0808">Transferase</keyword>
<dbReference type="InterPro" id="IPR051908">
    <property type="entry name" value="Ribosomal_N-acetyltransferase"/>
</dbReference>
<keyword evidence="3" id="KW-1185">Reference proteome</keyword>
<dbReference type="PROSITE" id="PS51186">
    <property type="entry name" value="GNAT"/>
    <property type="match status" value="1"/>
</dbReference>
<reference evidence="2 3" key="1">
    <citation type="submission" date="2018-10" db="EMBL/GenBank/DDBJ databases">
        <title>Sequencing the genomes of 1000 actinobacteria strains.</title>
        <authorList>
            <person name="Klenk H.-P."/>
        </authorList>
    </citation>
    <scope>NUCLEOTIDE SEQUENCE [LARGE SCALE GENOMIC DNA]</scope>
    <source>
        <strain evidence="2 3">DSM 17894</strain>
    </source>
</reference>
<dbReference type="AlphaFoldDB" id="A0A495IDX3"/>
<dbReference type="GO" id="GO:1990189">
    <property type="term" value="F:protein N-terminal-serine acetyltransferase activity"/>
    <property type="evidence" value="ECO:0007669"/>
    <property type="project" value="TreeGrafter"/>
</dbReference>
<dbReference type="RefSeq" id="WP_121368976.1">
    <property type="nucleotide sequence ID" value="NZ_RBKS01000001.1"/>
</dbReference>
<dbReference type="PANTHER" id="PTHR43441:SF10">
    <property type="entry name" value="ACETYLTRANSFERASE"/>
    <property type="match status" value="1"/>
</dbReference>
<evidence type="ECO:0000313" key="3">
    <source>
        <dbReference type="Proteomes" id="UP000280008"/>
    </source>
</evidence>
<protein>
    <submittedName>
        <fullName evidence="2">RimJ/RimL family protein N-acetyltransferase</fullName>
    </submittedName>
</protein>
<accession>A0A495IDX3</accession>
<dbReference type="Pfam" id="PF14106">
    <property type="entry name" value="DUF4279"/>
    <property type="match status" value="1"/>
</dbReference>
<dbReference type="Pfam" id="PF13302">
    <property type="entry name" value="Acetyltransf_3"/>
    <property type="match status" value="1"/>
</dbReference>
<sequence>MEKVELTTERLTLRAPQPRDADEIAMACRDEGIQRWIPLPDPYTLDSARAFVAEHSDAGWAAGTACVWAIVTSTGFAGVIELNNLGGQSSIGYWLRPQDRGRGLIDEAARAVLDFALSPAPAGLGLDRIEWRAFAGNDASARVAARLGFRFEGTRRASAVIRGERRDEWVAAILRGDPRERVEWDVAGMWEDAADDRVKAAVGVESQTLTVAEITAVLGLEPDLSWNKGERRPTAPPDMPIEPASFTFTSWSIESRLPTTASDDEHLAHLWDRASAAMARVPLLDGDVKPCLLLVRKVDGRTGQGHGFGFESPWLELMGRIGGSIEVDQYLLRTGPDGDD</sequence>
<dbReference type="InterPro" id="IPR000182">
    <property type="entry name" value="GNAT_dom"/>
</dbReference>
<evidence type="ECO:0000259" key="1">
    <source>
        <dbReference type="PROSITE" id="PS51186"/>
    </source>
</evidence>
<dbReference type="Gene3D" id="3.40.630.30">
    <property type="match status" value="1"/>
</dbReference>
<name>A0A495IDX3_9MICO</name>
<dbReference type="InterPro" id="IPR016181">
    <property type="entry name" value="Acyl_CoA_acyltransferase"/>
</dbReference>
<dbReference type="EMBL" id="RBKS01000001">
    <property type="protein sequence ID" value="RKR74204.1"/>
    <property type="molecule type" value="Genomic_DNA"/>
</dbReference>
<dbReference type="InterPro" id="IPR025459">
    <property type="entry name" value="DUF4279"/>
</dbReference>
<dbReference type="PANTHER" id="PTHR43441">
    <property type="entry name" value="RIBOSOMAL-PROTEIN-SERINE ACETYLTRANSFERASE"/>
    <property type="match status" value="1"/>
</dbReference>
<dbReference type="OrthoDB" id="9795188at2"/>
<dbReference type="SUPFAM" id="SSF55729">
    <property type="entry name" value="Acyl-CoA N-acyltransferases (Nat)"/>
    <property type="match status" value="1"/>
</dbReference>
<dbReference type="GO" id="GO:0005737">
    <property type="term" value="C:cytoplasm"/>
    <property type="evidence" value="ECO:0007669"/>
    <property type="project" value="TreeGrafter"/>
</dbReference>
<dbReference type="GO" id="GO:0008999">
    <property type="term" value="F:protein-N-terminal-alanine acetyltransferase activity"/>
    <property type="evidence" value="ECO:0007669"/>
    <property type="project" value="TreeGrafter"/>
</dbReference>
<gene>
    <name evidence="2" type="ORF">C8E83_1312</name>
</gene>
<proteinExistence type="predicted"/>
<organism evidence="2 3">
    <name type="scientific">Frondihabitans australicus</name>
    <dbReference type="NCBI Taxonomy" id="386892"/>
    <lineage>
        <taxon>Bacteria</taxon>
        <taxon>Bacillati</taxon>
        <taxon>Actinomycetota</taxon>
        <taxon>Actinomycetes</taxon>
        <taxon>Micrococcales</taxon>
        <taxon>Microbacteriaceae</taxon>
        <taxon>Frondihabitans</taxon>
    </lineage>
</organism>
<feature type="domain" description="N-acetyltransferase" evidence="1">
    <location>
        <begin position="11"/>
        <end position="180"/>
    </location>
</feature>
<evidence type="ECO:0000313" key="2">
    <source>
        <dbReference type="EMBL" id="RKR74204.1"/>
    </source>
</evidence>
<dbReference type="Proteomes" id="UP000280008">
    <property type="component" value="Unassembled WGS sequence"/>
</dbReference>
<comment type="caution">
    <text evidence="2">The sequence shown here is derived from an EMBL/GenBank/DDBJ whole genome shotgun (WGS) entry which is preliminary data.</text>
</comment>